<dbReference type="EMBL" id="CP107006">
    <property type="protein sequence ID" value="UYQ95666.1"/>
    <property type="molecule type" value="Genomic_DNA"/>
</dbReference>
<accession>A0ABY6JBJ8</accession>
<evidence type="ECO:0000256" key="2">
    <source>
        <dbReference type="ARBA" id="ARBA00022803"/>
    </source>
</evidence>
<dbReference type="InterPro" id="IPR011990">
    <property type="entry name" value="TPR-like_helical_dom_sf"/>
</dbReference>
<name>A0ABY6JBJ8_9BACT</name>
<dbReference type="InterPro" id="IPR019734">
    <property type="entry name" value="TPR_rpt"/>
</dbReference>
<protein>
    <recommendedName>
        <fullName evidence="6">Tetratricopeptide repeat protein</fullName>
    </recommendedName>
</protein>
<evidence type="ECO:0000313" key="5">
    <source>
        <dbReference type="Proteomes" id="UP001162741"/>
    </source>
</evidence>
<sequence length="191" mass="21640">MNFTEQQVNEFNAGYELACRKMKGLSLMEEYRPRSMNFLERIRAKGAIKAFQKALQIYPDHWQSLFFLGKIYQRMKDHEKSLYYFESALRVEQDNHNIPQEAALAAMHLNQIEKAIMYSAESVKRKPGDPALMGNHAMNLLIAGQDHEALGTINAALAINGTDSINLRIYQKISGVIAGSEDRPTFSASIL</sequence>
<keyword evidence="5" id="KW-1185">Reference proteome</keyword>
<dbReference type="PANTHER" id="PTHR45586:SF1">
    <property type="entry name" value="LIPOPOLYSACCHARIDE ASSEMBLY PROTEIN B"/>
    <property type="match status" value="1"/>
</dbReference>
<dbReference type="Pfam" id="PF13181">
    <property type="entry name" value="TPR_8"/>
    <property type="match status" value="1"/>
</dbReference>
<dbReference type="SUPFAM" id="SSF48452">
    <property type="entry name" value="TPR-like"/>
    <property type="match status" value="1"/>
</dbReference>
<dbReference type="Gene3D" id="1.25.40.10">
    <property type="entry name" value="Tetratricopeptide repeat domain"/>
    <property type="match status" value="1"/>
</dbReference>
<reference evidence="4" key="1">
    <citation type="submission" date="2022-10" db="EMBL/GenBank/DDBJ databases">
        <title>Chitinophaga sp. nov., isolated from soil.</title>
        <authorList>
            <person name="Jeon C.O."/>
        </authorList>
    </citation>
    <scope>NUCLEOTIDE SEQUENCE</scope>
    <source>
        <strain evidence="4">R8</strain>
    </source>
</reference>
<evidence type="ECO:0000313" key="4">
    <source>
        <dbReference type="EMBL" id="UYQ95666.1"/>
    </source>
</evidence>
<evidence type="ECO:0008006" key="6">
    <source>
        <dbReference type="Google" id="ProtNLM"/>
    </source>
</evidence>
<proteinExistence type="predicted"/>
<evidence type="ECO:0000256" key="3">
    <source>
        <dbReference type="PROSITE-ProRule" id="PRU00339"/>
    </source>
</evidence>
<dbReference type="PROSITE" id="PS50005">
    <property type="entry name" value="TPR"/>
    <property type="match status" value="1"/>
</dbReference>
<dbReference type="Proteomes" id="UP001162741">
    <property type="component" value="Chromosome"/>
</dbReference>
<evidence type="ECO:0000256" key="1">
    <source>
        <dbReference type="ARBA" id="ARBA00022737"/>
    </source>
</evidence>
<keyword evidence="2 3" id="KW-0802">TPR repeat</keyword>
<dbReference type="InterPro" id="IPR051012">
    <property type="entry name" value="CellSynth/LPSAsmb/PSIAsmb"/>
</dbReference>
<gene>
    <name evidence="4" type="ORF">MKQ68_11185</name>
</gene>
<dbReference type="SMART" id="SM00028">
    <property type="entry name" value="TPR"/>
    <property type="match status" value="1"/>
</dbReference>
<dbReference type="RefSeq" id="WP_264283369.1">
    <property type="nucleotide sequence ID" value="NZ_CP107006.1"/>
</dbReference>
<organism evidence="4 5">
    <name type="scientific">Chitinophaga horti</name>
    <dbReference type="NCBI Taxonomy" id="2920382"/>
    <lineage>
        <taxon>Bacteria</taxon>
        <taxon>Pseudomonadati</taxon>
        <taxon>Bacteroidota</taxon>
        <taxon>Chitinophagia</taxon>
        <taxon>Chitinophagales</taxon>
        <taxon>Chitinophagaceae</taxon>
        <taxon>Chitinophaga</taxon>
    </lineage>
</organism>
<feature type="repeat" description="TPR" evidence="3">
    <location>
        <begin position="62"/>
        <end position="95"/>
    </location>
</feature>
<dbReference type="PANTHER" id="PTHR45586">
    <property type="entry name" value="TPR REPEAT-CONTAINING PROTEIN PA4667"/>
    <property type="match status" value="1"/>
</dbReference>
<keyword evidence="1" id="KW-0677">Repeat</keyword>